<reference evidence="3 4" key="1">
    <citation type="journal article" date="2007" name="Science">
        <title>Sea anemone genome reveals ancestral eumetazoan gene repertoire and genomic organization.</title>
        <authorList>
            <person name="Putnam N.H."/>
            <person name="Srivastava M."/>
            <person name="Hellsten U."/>
            <person name="Dirks B."/>
            <person name="Chapman J."/>
            <person name="Salamov A."/>
            <person name="Terry A."/>
            <person name="Shapiro H."/>
            <person name="Lindquist E."/>
            <person name="Kapitonov V.V."/>
            <person name="Jurka J."/>
            <person name="Genikhovich G."/>
            <person name="Grigoriev I.V."/>
            <person name="Lucas S.M."/>
            <person name="Steele R.E."/>
            <person name="Finnerty J.R."/>
            <person name="Technau U."/>
            <person name="Martindale M.Q."/>
            <person name="Rokhsar D.S."/>
        </authorList>
    </citation>
    <scope>NUCLEOTIDE SEQUENCE [LARGE SCALE GENOMIC DNA]</scope>
    <source>
        <strain evidence="4">CH2 X CH6</strain>
    </source>
</reference>
<dbReference type="SUPFAM" id="SSF53300">
    <property type="entry name" value="vWA-like"/>
    <property type="match status" value="1"/>
</dbReference>
<dbReference type="SMART" id="SM00609">
    <property type="entry name" value="VIT"/>
    <property type="match status" value="1"/>
</dbReference>
<dbReference type="EMBL" id="DS469828">
    <property type="protein sequence ID" value="EDO32379.1"/>
    <property type="molecule type" value="Genomic_DNA"/>
</dbReference>
<dbReference type="InterPro" id="IPR036465">
    <property type="entry name" value="vWFA_dom_sf"/>
</dbReference>
<gene>
    <name evidence="3" type="ORF">NEMVEDRAFT_v1g133818</name>
</gene>
<dbReference type="PANTHER" id="PTHR45737:SF6">
    <property type="entry name" value="VON WILLEBRAND FACTOR A DOMAIN-CONTAINING PROTEIN 5A"/>
    <property type="match status" value="1"/>
</dbReference>
<protein>
    <submittedName>
        <fullName evidence="3">Uncharacterized protein</fullName>
    </submittedName>
</protein>
<dbReference type="PANTHER" id="PTHR45737">
    <property type="entry name" value="VON WILLEBRAND FACTOR A DOMAIN-CONTAINING PROTEIN 5A"/>
    <property type="match status" value="1"/>
</dbReference>
<dbReference type="KEGG" id="nve:5503397"/>
<evidence type="ECO:0000313" key="4">
    <source>
        <dbReference type="Proteomes" id="UP000001593"/>
    </source>
</evidence>
<dbReference type="Pfam" id="PF08487">
    <property type="entry name" value="VIT"/>
    <property type="match status" value="1"/>
</dbReference>
<evidence type="ECO:0000259" key="1">
    <source>
        <dbReference type="PROSITE" id="PS50234"/>
    </source>
</evidence>
<feature type="domain" description="VIT" evidence="2">
    <location>
        <begin position="1"/>
        <end position="130"/>
    </location>
</feature>
<feature type="non-terminal residue" evidence="3">
    <location>
        <position position="1"/>
    </location>
</feature>
<dbReference type="Proteomes" id="UP000001593">
    <property type="component" value="Unassembled WGS sequence"/>
</dbReference>
<accession>A7SV91</accession>
<dbReference type="Pfam" id="PF13768">
    <property type="entry name" value="VWA_3"/>
    <property type="match status" value="1"/>
</dbReference>
<dbReference type="InterPro" id="IPR013694">
    <property type="entry name" value="VIT"/>
</dbReference>
<dbReference type="PROSITE" id="PS51468">
    <property type="entry name" value="VIT"/>
    <property type="match status" value="1"/>
</dbReference>
<sequence>MSNYGLLDKAVGSSVPLESVWIRAVIRGFTAHVLATLEYKNNSSNPLDAIYVFPVDDHAAICGFQATIDGRSVVAAVQDRGEVLKQNIDSARSTQNGLAVNIDDNADNFQIGVGILPSYKTAVLQVTYVAELPVGKDGQVVFILPSVINPRVFQEHDARKKNLGRRTASVNSKYSFELDLKVQSATSIQEITSPCGGLEYEINASDKRQASVRLTGESYHFNDDVQVNVIRSEPFQLHALTENGVTTKSSDKFLATPIVMLNYFPEFTDCKERTRGEFIFLVDRSKNMKGENIDRAREVVLLFLKSLPDGCHFNVISYGASYIKLFTQSEVCDHSSRERASDFVWDLKAGIDNARPIDPLREVYSHNLIDTGYPRQVFLVTGGEVGNAEQVTDEVRKNAHTARCFTLGINVGKHSDHVRRIARAGRGTCELVSQLDRVAPKVQSMWDEATQPVVTNFHVSWTLPDGWVARCIPYNLPPIYRGHTLILYGLLMREDNKQPSYIVAVEGKATISASIQHGDTTKDVHQEVRFSALSGNPVDRDIFLHRLTAKALIEEEEDKRVWNLTSGGLATRAPIVSLSKSTNIISKATTFVAVDKSTHEVIAVPELKAQVESF</sequence>
<dbReference type="HOGENOM" id="CLU_003826_4_0_1"/>
<dbReference type="Gene3D" id="3.40.50.410">
    <property type="entry name" value="von Willebrand factor, type A domain"/>
    <property type="match status" value="1"/>
</dbReference>
<proteinExistence type="predicted"/>
<evidence type="ECO:0000313" key="3">
    <source>
        <dbReference type="EMBL" id="EDO32379.1"/>
    </source>
</evidence>
<dbReference type="eggNOG" id="ENOG502QRPK">
    <property type="taxonomic scope" value="Eukaryota"/>
</dbReference>
<dbReference type="PhylomeDB" id="A7SV91"/>
<dbReference type="AlphaFoldDB" id="A7SV91"/>
<feature type="domain" description="VWFA" evidence="1">
    <location>
        <begin position="277"/>
        <end position="449"/>
    </location>
</feature>
<keyword evidence="4" id="KW-1185">Reference proteome</keyword>
<dbReference type="PROSITE" id="PS50234">
    <property type="entry name" value="VWFA"/>
    <property type="match status" value="1"/>
</dbReference>
<dbReference type="STRING" id="45351.A7SV91"/>
<dbReference type="InterPro" id="IPR002035">
    <property type="entry name" value="VWF_A"/>
</dbReference>
<dbReference type="OrthoDB" id="1729737at2759"/>
<organism evidence="3 4">
    <name type="scientific">Nematostella vectensis</name>
    <name type="common">Starlet sea anemone</name>
    <dbReference type="NCBI Taxonomy" id="45351"/>
    <lineage>
        <taxon>Eukaryota</taxon>
        <taxon>Metazoa</taxon>
        <taxon>Cnidaria</taxon>
        <taxon>Anthozoa</taxon>
        <taxon>Hexacorallia</taxon>
        <taxon>Actiniaria</taxon>
        <taxon>Edwardsiidae</taxon>
        <taxon>Nematostella</taxon>
    </lineage>
</organism>
<evidence type="ECO:0000259" key="2">
    <source>
        <dbReference type="PROSITE" id="PS51468"/>
    </source>
</evidence>
<dbReference type="InParanoid" id="A7SV91"/>
<dbReference type="OMA" id="DCKERTR"/>
<name>A7SV91_NEMVE</name>